<keyword evidence="2" id="KW-1185">Reference proteome</keyword>
<evidence type="ECO:0000313" key="2">
    <source>
        <dbReference type="Proteomes" id="UP001055879"/>
    </source>
</evidence>
<proteinExistence type="predicted"/>
<accession>A0ACB9DJU9</accession>
<name>A0ACB9DJU9_ARCLA</name>
<reference evidence="2" key="1">
    <citation type="journal article" date="2022" name="Mol. Ecol. Resour.">
        <title>The genomes of chicory, endive, great burdock and yacon provide insights into Asteraceae palaeo-polyploidization history and plant inulin production.</title>
        <authorList>
            <person name="Fan W."/>
            <person name="Wang S."/>
            <person name="Wang H."/>
            <person name="Wang A."/>
            <person name="Jiang F."/>
            <person name="Liu H."/>
            <person name="Zhao H."/>
            <person name="Xu D."/>
            <person name="Zhang Y."/>
        </authorList>
    </citation>
    <scope>NUCLEOTIDE SEQUENCE [LARGE SCALE GENOMIC DNA]</scope>
    <source>
        <strain evidence="2">cv. Niubang</strain>
    </source>
</reference>
<comment type="caution">
    <text evidence="1">The sequence shown here is derived from an EMBL/GenBank/DDBJ whole genome shotgun (WGS) entry which is preliminary data.</text>
</comment>
<gene>
    <name evidence="1" type="ORF">L6452_09366</name>
</gene>
<organism evidence="1 2">
    <name type="scientific">Arctium lappa</name>
    <name type="common">Greater burdock</name>
    <name type="synonym">Lappa major</name>
    <dbReference type="NCBI Taxonomy" id="4217"/>
    <lineage>
        <taxon>Eukaryota</taxon>
        <taxon>Viridiplantae</taxon>
        <taxon>Streptophyta</taxon>
        <taxon>Embryophyta</taxon>
        <taxon>Tracheophyta</taxon>
        <taxon>Spermatophyta</taxon>
        <taxon>Magnoliopsida</taxon>
        <taxon>eudicotyledons</taxon>
        <taxon>Gunneridae</taxon>
        <taxon>Pentapetalae</taxon>
        <taxon>asterids</taxon>
        <taxon>campanulids</taxon>
        <taxon>Asterales</taxon>
        <taxon>Asteraceae</taxon>
        <taxon>Carduoideae</taxon>
        <taxon>Cardueae</taxon>
        <taxon>Arctiinae</taxon>
        <taxon>Arctium</taxon>
    </lineage>
</organism>
<reference evidence="1 2" key="2">
    <citation type="journal article" date="2022" name="Mol. Ecol. Resour.">
        <title>The genomes of chicory, endive, great burdock and yacon provide insights into Asteraceae paleo-polyploidization history and plant inulin production.</title>
        <authorList>
            <person name="Fan W."/>
            <person name="Wang S."/>
            <person name="Wang H."/>
            <person name="Wang A."/>
            <person name="Jiang F."/>
            <person name="Liu H."/>
            <person name="Zhao H."/>
            <person name="Xu D."/>
            <person name="Zhang Y."/>
        </authorList>
    </citation>
    <scope>NUCLEOTIDE SEQUENCE [LARGE SCALE GENOMIC DNA]</scope>
    <source>
        <strain evidence="2">cv. Niubang</strain>
    </source>
</reference>
<evidence type="ECO:0000313" key="1">
    <source>
        <dbReference type="EMBL" id="KAI3746924.1"/>
    </source>
</evidence>
<sequence length="417" mass="49013">MIQDENAILDDPSDRASHYTPMPSHPSVGADLSVSRRTPNDVFPTIMYMPYKPNNYHVDFDRIKIHPVIRAILKGHPLAPALSYCADVPEVYLQQAWNTITKNELARPHRFEFQVDQFESFLSYKRLRLILELPEPNSRPGRTTYDSFPSEEEVYEGIQNLGYVGTLNKPTDFDKSNLPPVWYALFSVLIRCLTSKHSGTDSASLLYLRLFHAVVYDLHVEYTFIFWTELSEVVHDKFTNKKRKFIPFVRFMKLIVRSMLHSNPSIPRRLSWPQVPDSEMSYIQKQKKTFNYSMTIPYALIANYADVSNEDVIEYYPYGVVYKNGSSQKCFLRFEEIAHYSDGTLKMIKLQLEQRLKEAQRRFLETRSEAFLVDNDEIRLLNRTLNTIYERLNLRSSLRRLEVLVGLNRLRQREERQ</sequence>
<dbReference type="EMBL" id="CM042049">
    <property type="protein sequence ID" value="KAI3746924.1"/>
    <property type="molecule type" value="Genomic_DNA"/>
</dbReference>
<dbReference type="Proteomes" id="UP001055879">
    <property type="component" value="Linkage Group LG03"/>
</dbReference>
<protein>
    <submittedName>
        <fullName evidence="1">Uncharacterized protein</fullName>
    </submittedName>
</protein>